<dbReference type="Pfam" id="PF00126">
    <property type="entry name" value="HTH_1"/>
    <property type="match status" value="1"/>
</dbReference>
<evidence type="ECO:0000313" key="6">
    <source>
        <dbReference type="EMBL" id="EAS49727.1"/>
    </source>
</evidence>
<evidence type="ECO:0000313" key="7">
    <source>
        <dbReference type="Proteomes" id="UP000000321"/>
    </source>
</evidence>
<dbReference type="EMBL" id="AAPJ01000004">
    <property type="protein sequence ID" value="EAS49727.1"/>
    <property type="molecule type" value="Genomic_DNA"/>
</dbReference>
<evidence type="ECO:0000256" key="3">
    <source>
        <dbReference type="ARBA" id="ARBA00023125"/>
    </source>
</evidence>
<dbReference type="PRINTS" id="PR00039">
    <property type="entry name" value="HTHLYSR"/>
</dbReference>
<dbReference type="HOGENOM" id="CLU_039613_1_4_5"/>
<evidence type="ECO:0000256" key="2">
    <source>
        <dbReference type="ARBA" id="ARBA00023015"/>
    </source>
</evidence>
<dbReference type="GO" id="GO:0003677">
    <property type="term" value="F:DNA binding"/>
    <property type="evidence" value="ECO:0007669"/>
    <property type="project" value="UniProtKB-KW"/>
</dbReference>
<proteinExistence type="inferred from homology"/>
<dbReference type="BioCyc" id="AURANTIMONAS:SI859A1_00387-MONOMER"/>
<protein>
    <submittedName>
        <fullName evidence="6">Transcriptional regulator, LysR family</fullName>
    </submittedName>
</protein>
<dbReference type="FunFam" id="1.10.10.10:FF:000001">
    <property type="entry name" value="LysR family transcriptional regulator"/>
    <property type="match status" value="1"/>
</dbReference>
<dbReference type="InterPro" id="IPR005119">
    <property type="entry name" value="LysR_subst-bd"/>
</dbReference>
<dbReference type="Pfam" id="PF03466">
    <property type="entry name" value="LysR_substrate"/>
    <property type="match status" value="1"/>
</dbReference>
<sequence>MMEKAMSTPLDLDHLRTFVAIVDAGSFTRAADDVFKTQSAVSMQMRRLEERLGVSLFERNGRNIRITSEGARLLTYARRMLALSQETLSAFDDEAMQGHVRIGLPDDYAERFLPEILARFSRSNPLVELQIACEPSSNLADHIDKGRLDVALVSDCYPGASLPEIVRREPLHFVTSASHDTHNEEILPLALGRPDCVWRREGCEALGRIGRRYKVLFTSWSAQIVTSAVLSGLAVSVLPECALRPGMRVLGEYEGFPTLLDTEIGVVKSRNADGPVITALVEHIRESLANLSPPDGKARPSRLPELRPMRPALGNGRLKVAG</sequence>
<evidence type="ECO:0000259" key="5">
    <source>
        <dbReference type="PROSITE" id="PS50931"/>
    </source>
</evidence>
<dbReference type="Proteomes" id="UP000000321">
    <property type="component" value="Unassembled WGS sequence"/>
</dbReference>
<dbReference type="GO" id="GO:0003700">
    <property type="term" value="F:DNA-binding transcription factor activity"/>
    <property type="evidence" value="ECO:0007669"/>
    <property type="project" value="InterPro"/>
</dbReference>
<dbReference type="InterPro" id="IPR050176">
    <property type="entry name" value="LTTR"/>
</dbReference>
<keyword evidence="7" id="KW-1185">Reference proteome</keyword>
<dbReference type="AlphaFoldDB" id="Q1YH52"/>
<dbReference type="SUPFAM" id="SSF46785">
    <property type="entry name" value="Winged helix' DNA-binding domain"/>
    <property type="match status" value="1"/>
</dbReference>
<accession>Q1YH52</accession>
<keyword evidence="4" id="KW-0804">Transcription</keyword>
<keyword evidence="2" id="KW-0805">Transcription regulation</keyword>
<name>Q1YH52_AURMS</name>
<reference evidence="6 7" key="1">
    <citation type="journal article" date="2008" name="Appl. Environ. Microbiol.">
        <title>Genomic insights into Mn(II) oxidation by the marine alphaproteobacterium Aurantimonas sp. strain SI85-9A1.</title>
        <authorList>
            <person name="Dick G.J."/>
            <person name="Podell S."/>
            <person name="Johnson H.A."/>
            <person name="Rivera-Espinoza Y."/>
            <person name="Bernier-Latmani R."/>
            <person name="McCarthy J.K."/>
            <person name="Torpey J.W."/>
            <person name="Clement B.G."/>
            <person name="Gaasterland T."/>
            <person name="Tebo B.M."/>
        </authorList>
    </citation>
    <scope>NUCLEOTIDE SEQUENCE [LARGE SCALE GENOMIC DNA]</scope>
    <source>
        <strain evidence="6 7">SI85-9A1</strain>
    </source>
</reference>
<dbReference type="Gene3D" id="3.40.190.10">
    <property type="entry name" value="Periplasmic binding protein-like II"/>
    <property type="match status" value="2"/>
</dbReference>
<comment type="caution">
    <text evidence="6">The sequence shown here is derived from an EMBL/GenBank/DDBJ whole genome shotgun (WGS) entry which is preliminary data.</text>
</comment>
<comment type="similarity">
    <text evidence="1">Belongs to the LysR transcriptional regulatory family.</text>
</comment>
<evidence type="ECO:0000256" key="4">
    <source>
        <dbReference type="ARBA" id="ARBA00023163"/>
    </source>
</evidence>
<dbReference type="PANTHER" id="PTHR30579:SF7">
    <property type="entry name" value="HTH-TYPE TRANSCRIPTIONAL REGULATOR LRHA-RELATED"/>
    <property type="match status" value="1"/>
</dbReference>
<dbReference type="InterPro" id="IPR036390">
    <property type="entry name" value="WH_DNA-bd_sf"/>
</dbReference>
<evidence type="ECO:0000256" key="1">
    <source>
        <dbReference type="ARBA" id="ARBA00009437"/>
    </source>
</evidence>
<dbReference type="InterPro" id="IPR036388">
    <property type="entry name" value="WH-like_DNA-bd_sf"/>
</dbReference>
<dbReference type="InterPro" id="IPR000847">
    <property type="entry name" value="LysR_HTH_N"/>
</dbReference>
<keyword evidence="3" id="KW-0238">DNA-binding</keyword>
<dbReference type="PANTHER" id="PTHR30579">
    <property type="entry name" value="TRANSCRIPTIONAL REGULATOR"/>
    <property type="match status" value="1"/>
</dbReference>
<feature type="domain" description="HTH lysR-type" evidence="5">
    <location>
        <begin position="10"/>
        <end position="67"/>
    </location>
</feature>
<organism evidence="6 7">
    <name type="scientific">Aurantimonas manganoxydans (strain ATCC BAA-1229 / DSM 21871 / SI85-9A1)</name>
    <dbReference type="NCBI Taxonomy" id="287752"/>
    <lineage>
        <taxon>Bacteria</taxon>
        <taxon>Pseudomonadati</taxon>
        <taxon>Pseudomonadota</taxon>
        <taxon>Alphaproteobacteria</taxon>
        <taxon>Hyphomicrobiales</taxon>
        <taxon>Aurantimonadaceae</taxon>
        <taxon>Aurantimonas</taxon>
    </lineage>
</organism>
<gene>
    <name evidence="6" type="ORF">SI859A1_00387</name>
</gene>
<dbReference type="Gene3D" id="1.10.10.10">
    <property type="entry name" value="Winged helix-like DNA-binding domain superfamily/Winged helix DNA-binding domain"/>
    <property type="match status" value="1"/>
</dbReference>
<dbReference type="PROSITE" id="PS50931">
    <property type="entry name" value="HTH_LYSR"/>
    <property type="match status" value="1"/>
</dbReference>
<dbReference type="SUPFAM" id="SSF53850">
    <property type="entry name" value="Periplasmic binding protein-like II"/>
    <property type="match status" value="1"/>
</dbReference>